<evidence type="ECO:0000313" key="2">
    <source>
        <dbReference type="Proteomes" id="UP001162972"/>
    </source>
</evidence>
<evidence type="ECO:0000313" key="1">
    <source>
        <dbReference type="EMBL" id="KAJ6435789.1"/>
    </source>
</evidence>
<dbReference type="Proteomes" id="UP001162972">
    <property type="component" value="Chromosome 18"/>
</dbReference>
<keyword evidence="2" id="KW-1185">Reference proteome</keyword>
<organism evidence="1 2">
    <name type="scientific">Salix udensis</name>
    <dbReference type="NCBI Taxonomy" id="889485"/>
    <lineage>
        <taxon>Eukaryota</taxon>
        <taxon>Viridiplantae</taxon>
        <taxon>Streptophyta</taxon>
        <taxon>Embryophyta</taxon>
        <taxon>Tracheophyta</taxon>
        <taxon>Spermatophyta</taxon>
        <taxon>Magnoliopsida</taxon>
        <taxon>eudicotyledons</taxon>
        <taxon>Gunneridae</taxon>
        <taxon>Pentapetalae</taxon>
        <taxon>rosids</taxon>
        <taxon>fabids</taxon>
        <taxon>Malpighiales</taxon>
        <taxon>Salicaceae</taxon>
        <taxon>Saliceae</taxon>
        <taxon>Salix</taxon>
    </lineage>
</organism>
<name>A0AAD6L5R0_9ROSI</name>
<reference evidence="1 2" key="1">
    <citation type="journal article" date="2023" name="Int. J. Mol. Sci.">
        <title>De Novo Assembly and Annotation of 11 Diverse Shrub Willow (Salix) Genomes Reveals Novel Gene Organization in Sex-Linked Regions.</title>
        <authorList>
            <person name="Hyden B."/>
            <person name="Feng K."/>
            <person name="Yates T.B."/>
            <person name="Jawdy S."/>
            <person name="Cereghino C."/>
            <person name="Smart L.B."/>
            <person name="Muchero W."/>
        </authorList>
    </citation>
    <scope>NUCLEOTIDE SEQUENCE [LARGE SCALE GENOMIC DNA]</scope>
    <source>
        <tissue evidence="1">Shoot tip</tissue>
    </source>
</reference>
<gene>
    <name evidence="1" type="ORF">OIU84_000918</name>
</gene>
<dbReference type="AlphaFoldDB" id="A0AAD6L5R0"/>
<proteinExistence type="predicted"/>
<accession>A0AAD6L5R0</accession>
<protein>
    <submittedName>
        <fullName evidence="1">Uncharacterized protein</fullName>
    </submittedName>
</protein>
<sequence>MKKSTISPCSPLLSISLNPTAQQHQNWMPFASISINTSNEDEAETQKKRSSLERVQGLAKARAAIRSKNYTSHKKETFIPEG</sequence>
<dbReference type="EMBL" id="JAPFFJ010000001">
    <property type="protein sequence ID" value="KAJ6435789.1"/>
    <property type="molecule type" value="Genomic_DNA"/>
</dbReference>
<comment type="caution">
    <text evidence="1">The sequence shown here is derived from an EMBL/GenBank/DDBJ whole genome shotgun (WGS) entry which is preliminary data.</text>
</comment>